<accession>A0AAD6VQJ3</accession>
<dbReference type="InterPro" id="IPR050138">
    <property type="entry name" value="DHOase/Allantoinase_Hydrolase"/>
</dbReference>
<proteinExistence type="predicted"/>
<keyword evidence="1" id="KW-0812">Transmembrane</keyword>
<evidence type="ECO:0000259" key="2">
    <source>
        <dbReference type="Pfam" id="PF01979"/>
    </source>
</evidence>
<feature type="domain" description="Amidohydrolase-related" evidence="2">
    <location>
        <begin position="398"/>
        <end position="489"/>
    </location>
</feature>
<dbReference type="PANTHER" id="PTHR43668">
    <property type="entry name" value="ALLANTOINASE"/>
    <property type="match status" value="1"/>
</dbReference>
<dbReference type="EMBL" id="JARJCW010000010">
    <property type="protein sequence ID" value="KAJ7220042.1"/>
    <property type="molecule type" value="Genomic_DNA"/>
</dbReference>
<dbReference type="GO" id="GO:0004038">
    <property type="term" value="F:allantoinase activity"/>
    <property type="evidence" value="ECO:0007669"/>
    <property type="project" value="TreeGrafter"/>
</dbReference>
<keyword evidence="4" id="KW-1185">Reference proteome</keyword>
<evidence type="ECO:0000313" key="4">
    <source>
        <dbReference type="Proteomes" id="UP001219525"/>
    </source>
</evidence>
<dbReference type="AlphaFoldDB" id="A0AAD6VQJ3"/>
<comment type="caution">
    <text evidence="3">The sequence shown here is derived from an EMBL/GenBank/DDBJ whole genome shotgun (WGS) entry which is preliminary data.</text>
</comment>
<keyword evidence="1" id="KW-0472">Membrane</keyword>
<name>A0AAD6VQJ3_9AGAR</name>
<dbReference type="GO" id="GO:0006145">
    <property type="term" value="P:purine nucleobase catabolic process"/>
    <property type="evidence" value="ECO:0007669"/>
    <property type="project" value="TreeGrafter"/>
</dbReference>
<sequence>MKAGNAARAGRHAAAVRGLWPLLLLTGLLSYIYYPTREHSKYPQPLARASIVSRCRALTLEPAPPENFFNRTASDRFVPGTRPHLIQNAKLWTGRANGTEIFSGDVLIDKGLIKGVGHFGSALLEAYGSELVVLDAKNAWVTPGIVDIHSHLGDASLPELQGATDDNSPHGTIQPWLRSLDGLNTHDDSYALSIAGGLTTALVLPGSGNAIGGQAFAIKLRRTKERSATSMVLEAPYQINSSFPDPTHPPRWRHMKHACGENPRWYGDTRMDTIYAFREAYNTASQIKHKQDDYCSKALADDWETLDEFPESLQWEALVDVVRGRVKVNVHCYEAVDFDGIVRLSNEFKFPVAAFHHAMEAYLVPDLIKKTYGRTPAIALFAAQARYKREAYRGSEFAPRILAEQGFTVLMKSDHPVMNSRHLVYEAQQAYFYGLSENLAIASITSNSAEVMGMSHRIGYIKEGWDADLVIWDSHPLALGATPIQVFIDGIPQLEDPHVVEKPDSFQQAPSVPNFDKEALQAVEYDGLPPLEPIAATRDLVVFINVQSVLTLGSSGVQEVFSATDDNARGTVVAEAGRVICAGICRIQHIVNPKVIDLQGGAISPGLVSFGSPLGLEHIAQEPSTVDGPVFDQLSPAGVPEVLGGASAIIRAADGLLFQTRDALLAYRAGVTSGIVAPTSTGVFAGLAVSFSLGAAHKLERGAVVQEITALHVSVSMSLEPSVSTQIALLRRQLLRPLDGVSKAWFEKVTNGEMPLVVEAHSADIIASLILLKKEVETVKGRKIKMTITGAAEAHLLAQELGEADVGVILNPARSFPLQWEDRRILPGPPLTAHTPISTLMAHNVTVGVGVQEIWDARNTRFDIVWASLSAGGNMSKAEVLALGSSNLVKLLTGGSQLQHEQNDMVATMGGDLLHFGSKVVAILSPSRGLVDVL</sequence>
<evidence type="ECO:0000256" key="1">
    <source>
        <dbReference type="SAM" id="Phobius"/>
    </source>
</evidence>
<organism evidence="3 4">
    <name type="scientific">Mycena pura</name>
    <dbReference type="NCBI Taxonomy" id="153505"/>
    <lineage>
        <taxon>Eukaryota</taxon>
        <taxon>Fungi</taxon>
        <taxon>Dikarya</taxon>
        <taxon>Basidiomycota</taxon>
        <taxon>Agaricomycotina</taxon>
        <taxon>Agaricomycetes</taxon>
        <taxon>Agaricomycetidae</taxon>
        <taxon>Agaricales</taxon>
        <taxon>Marasmiineae</taxon>
        <taxon>Mycenaceae</taxon>
        <taxon>Mycena</taxon>
    </lineage>
</organism>
<dbReference type="SUPFAM" id="SSF51556">
    <property type="entry name" value="Metallo-dependent hydrolases"/>
    <property type="match status" value="1"/>
</dbReference>
<gene>
    <name evidence="3" type="ORF">GGX14DRAFT_585245</name>
</gene>
<protein>
    <submittedName>
        <fullName evidence="3">Carbohydrate esterase family 9 protein</fullName>
    </submittedName>
</protein>
<dbReference type="SUPFAM" id="SSF51338">
    <property type="entry name" value="Composite domain of metallo-dependent hydrolases"/>
    <property type="match status" value="1"/>
</dbReference>
<dbReference type="GO" id="GO:0005737">
    <property type="term" value="C:cytoplasm"/>
    <property type="evidence" value="ECO:0007669"/>
    <property type="project" value="TreeGrafter"/>
</dbReference>
<keyword evidence="1" id="KW-1133">Transmembrane helix</keyword>
<dbReference type="InterPro" id="IPR006680">
    <property type="entry name" value="Amidohydro-rel"/>
</dbReference>
<dbReference type="PANTHER" id="PTHR43668:SF5">
    <property type="entry name" value="AMIDOHYDROLASE 3 DOMAIN-CONTAINING PROTEIN"/>
    <property type="match status" value="1"/>
</dbReference>
<dbReference type="Pfam" id="PF01979">
    <property type="entry name" value="Amidohydro_1"/>
    <property type="match status" value="1"/>
</dbReference>
<dbReference type="Proteomes" id="UP001219525">
    <property type="component" value="Unassembled WGS sequence"/>
</dbReference>
<reference evidence="3" key="1">
    <citation type="submission" date="2023-03" db="EMBL/GenBank/DDBJ databases">
        <title>Massive genome expansion in bonnet fungi (Mycena s.s.) driven by repeated elements and novel gene families across ecological guilds.</title>
        <authorList>
            <consortium name="Lawrence Berkeley National Laboratory"/>
            <person name="Harder C.B."/>
            <person name="Miyauchi S."/>
            <person name="Viragh M."/>
            <person name="Kuo A."/>
            <person name="Thoen E."/>
            <person name="Andreopoulos B."/>
            <person name="Lu D."/>
            <person name="Skrede I."/>
            <person name="Drula E."/>
            <person name="Henrissat B."/>
            <person name="Morin E."/>
            <person name="Kohler A."/>
            <person name="Barry K."/>
            <person name="LaButti K."/>
            <person name="Morin E."/>
            <person name="Salamov A."/>
            <person name="Lipzen A."/>
            <person name="Mereny Z."/>
            <person name="Hegedus B."/>
            <person name="Baldrian P."/>
            <person name="Stursova M."/>
            <person name="Weitz H."/>
            <person name="Taylor A."/>
            <person name="Grigoriev I.V."/>
            <person name="Nagy L.G."/>
            <person name="Martin F."/>
            <person name="Kauserud H."/>
        </authorList>
    </citation>
    <scope>NUCLEOTIDE SEQUENCE</scope>
    <source>
        <strain evidence="3">9144</strain>
    </source>
</reference>
<evidence type="ECO:0000313" key="3">
    <source>
        <dbReference type="EMBL" id="KAJ7220042.1"/>
    </source>
</evidence>
<dbReference type="InterPro" id="IPR011059">
    <property type="entry name" value="Metal-dep_hydrolase_composite"/>
</dbReference>
<dbReference type="InterPro" id="IPR032466">
    <property type="entry name" value="Metal_Hydrolase"/>
</dbReference>
<feature type="transmembrane region" description="Helical" evidence="1">
    <location>
        <begin position="12"/>
        <end position="34"/>
    </location>
</feature>
<dbReference type="Gene3D" id="3.20.20.140">
    <property type="entry name" value="Metal-dependent hydrolases"/>
    <property type="match status" value="2"/>
</dbReference>